<feature type="region of interest" description="Disordered" evidence="1">
    <location>
        <begin position="1"/>
        <end position="93"/>
    </location>
</feature>
<reference evidence="2" key="1">
    <citation type="submission" date="2023-03" db="EMBL/GenBank/DDBJ databases">
        <title>Massive genome expansion in bonnet fungi (Mycena s.s.) driven by repeated elements and novel gene families across ecological guilds.</title>
        <authorList>
            <consortium name="Lawrence Berkeley National Laboratory"/>
            <person name="Harder C.B."/>
            <person name="Miyauchi S."/>
            <person name="Viragh M."/>
            <person name="Kuo A."/>
            <person name="Thoen E."/>
            <person name="Andreopoulos B."/>
            <person name="Lu D."/>
            <person name="Skrede I."/>
            <person name="Drula E."/>
            <person name="Henrissat B."/>
            <person name="Morin E."/>
            <person name="Kohler A."/>
            <person name="Barry K."/>
            <person name="LaButti K."/>
            <person name="Morin E."/>
            <person name="Salamov A."/>
            <person name="Lipzen A."/>
            <person name="Mereny Z."/>
            <person name="Hegedus B."/>
            <person name="Baldrian P."/>
            <person name="Stursova M."/>
            <person name="Weitz H."/>
            <person name="Taylor A."/>
            <person name="Grigoriev I.V."/>
            <person name="Nagy L.G."/>
            <person name="Martin F."/>
            <person name="Kauserud H."/>
        </authorList>
    </citation>
    <scope>NUCLEOTIDE SEQUENCE</scope>
    <source>
        <strain evidence="2">CBHHK182m</strain>
    </source>
</reference>
<sequence>MAVVLGTESAVTTAAATGDEDGGEGGGEGGDLLEEDWWDDNTDGGETDDEWEDAQSSVEVEQDDDKSTEDSDANEDEGLLNFSTEPHEPNTAKDCQEPAHIVDQDPNPAESRVIRTGIGFIHRIIRGFQQGLVTESEDLDTDPISPFLISLSLATGFGHLCCVGFLFSNCSAHVNIAVDTTGNNPGT</sequence>
<gene>
    <name evidence="2" type="ORF">B0H16DRAFT_1770257</name>
</gene>
<dbReference type="Proteomes" id="UP001215598">
    <property type="component" value="Unassembled WGS sequence"/>
</dbReference>
<name>A0AAD7MU92_9AGAR</name>
<dbReference type="EMBL" id="JARKIB010000145">
    <property type="protein sequence ID" value="KAJ7732413.1"/>
    <property type="molecule type" value="Genomic_DNA"/>
</dbReference>
<evidence type="ECO:0000313" key="2">
    <source>
        <dbReference type="EMBL" id="KAJ7732413.1"/>
    </source>
</evidence>
<evidence type="ECO:0000313" key="3">
    <source>
        <dbReference type="Proteomes" id="UP001215598"/>
    </source>
</evidence>
<protein>
    <submittedName>
        <fullName evidence="2">Uncharacterized protein</fullName>
    </submittedName>
</protein>
<evidence type="ECO:0000256" key="1">
    <source>
        <dbReference type="SAM" id="MobiDB-lite"/>
    </source>
</evidence>
<accession>A0AAD7MU92</accession>
<comment type="caution">
    <text evidence="2">The sequence shown here is derived from an EMBL/GenBank/DDBJ whole genome shotgun (WGS) entry which is preliminary data.</text>
</comment>
<dbReference type="AlphaFoldDB" id="A0AAD7MU92"/>
<organism evidence="2 3">
    <name type="scientific">Mycena metata</name>
    <dbReference type="NCBI Taxonomy" id="1033252"/>
    <lineage>
        <taxon>Eukaryota</taxon>
        <taxon>Fungi</taxon>
        <taxon>Dikarya</taxon>
        <taxon>Basidiomycota</taxon>
        <taxon>Agaricomycotina</taxon>
        <taxon>Agaricomycetes</taxon>
        <taxon>Agaricomycetidae</taxon>
        <taxon>Agaricales</taxon>
        <taxon>Marasmiineae</taxon>
        <taxon>Mycenaceae</taxon>
        <taxon>Mycena</taxon>
    </lineage>
</organism>
<proteinExistence type="predicted"/>
<feature type="compositionally biased region" description="Acidic residues" evidence="1">
    <location>
        <begin position="31"/>
        <end position="53"/>
    </location>
</feature>
<feature type="compositionally biased region" description="Acidic residues" evidence="1">
    <location>
        <begin position="60"/>
        <end position="78"/>
    </location>
</feature>
<keyword evidence="3" id="KW-1185">Reference proteome</keyword>